<reference evidence="3 4" key="1">
    <citation type="submission" date="2017-08" db="EMBL/GenBank/DDBJ databases">
        <title>Genomes of Fischerella (Mastigocladus) sp. strains.</title>
        <authorList>
            <person name="Miller S.R."/>
        </authorList>
    </citation>
    <scope>NUCLEOTIDE SEQUENCE [LARGE SCALE GENOMIC DNA]</scope>
    <source>
        <strain evidence="3 4">CCMEE 5323</strain>
    </source>
</reference>
<dbReference type="NCBIfam" id="TIGR01901">
    <property type="entry name" value="adhes_NPXG"/>
    <property type="match status" value="1"/>
</dbReference>
<organism evidence="3 4">
    <name type="scientific">Fischerella muscicola CCMEE 5323</name>
    <dbReference type="NCBI Taxonomy" id="2019572"/>
    <lineage>
        <taxon>Bacteria</taxon>
        <taxon>Bacillati</taxon>
        <taxon>Cyanobacteriota</taxon>
        <taxon>Cyanophyceae</taxon>
        <taxon>Nostocales</taxon>
        <taxon>Hapalosiphonaceae</taxon>
        <taxon>Fischerella</taxon>
    </lineage>
</organism>
<dbReference type="EMBL" id="NRQW01000649">
    <property type="protein sequence ID" value="PLZ83361.1"/>
    <property type="molecule type" value="Genomic_DNA"/>
</dbReference>
<dbReference type="Pfam" id="PF05860">
    <property type="entry name" value="TPS"/>
    <property type="match status" value="1"/>
</dbReference>
<gene>
    <name evidence="3" type="ORF">CEN44_26705</name>
</gene>
<name>A0A2N6JVJ7_FISMU</name>
<feature type="domain" description="Filamentous haemagglutinin FhaB/tRNA nuclease CdiA-like TPS" evidence="2">
    <location>
        <begin position="30"/>
        <end position="142"/>
    </location>
</feature>
<keyword evidence="4" id="KW-1185">Reference proteome</keyword>
<accession>A0A2N6JVJ7</accession>
<comment type="caution">
    <text evidence="3">The sequence shown here is derived from an EMBL/GenBank/DDBJ whole genome shotgun (WGS) entry which is preliminary data.</text>
</comment>
<dbReference type="SMART" id="SM00912">
    <property type="entry name" value="Haemagg_act"/>
    <property type="match status" value="1"/>
</dbReference>
<proteinExistence type="predicted"/>
<dbReference type="Proteomes" id="UP000235036">
    <property type="component" value="Unassembled WGS sequence"/>
</dbReference>
<dbReference type="InterPro" id="IPR008638">
    <property type="entry name" value="FhaB/CdiA-like_TPS"/>
</dbReference>
<dbReference type="Gene3D" id="2.160.20.10">
    <property type="entry name" value="Single-stranded right-handed beta-helix, Pectin lyase-like"/>
    <property type="match status" value="2"/>
</dbReference>
<feature type="chain" id="PRO_5014827639" description="Filamentous haemagglutinin FhaB/tRNA nuclease CdiA-like TPS domain-containing protein" evidence="1">
    <location>
        <begin position="28"/>
        <end position="817"/>
    </location>
</feature>
<dbReference type="AlphaFoldDB" id="A0A2N6JVJ7"/>
<dbReference type="SUPFAM" id="SSF51126">
    <property type="entry name" value="Pectin lyase-like"/>
    <property type="match status" value="3"/>
</dbReference>
<evidence type="ECO:0000259" key="2">
    <source>
        <dbReference type="SMART" id="SM00912"/>
    </source>
</evidence>
<protein>
    <recommendedName>
        <fullName evidence="2">Filamentous haemagglutinin FhaB/tRNA nuclease CdiA-like TPS domain-containing protein</fullName>
    </recommendedName>
</protein>
<dbReference type="InterPro" id="IPR012334">
    <property type="entry name" value="Pectin_lyas_fold"/>
</dbReference>
<feature type="signal peptide" evidence="1">
    <location>
        <begin position="1"/>
        <end position="27"/>
    </location>
</feature>
<sequence length="817" mass="84245">MKKRNHHFCIPSLIFLCLLIKADLIQAQVTSDGTLSTQVTTTNNLNFTITNGNKVGSNLFHSFREFSVPTGGSASFANDLDVKNIINRVTGGSISNIDGLIKTNGSANLFLINPNGIVFGPNASLNINGSFVASTAHSINFADGTQFSATNPQSPPLLTVNLPIGLQFGQTAQPIQIEGSNLQVLPGQTLAILGGDVLVKGGALLAPAGRIDIGSVAPNSFVNLTPIVEGWALGYDGVQNFQDMQISQGSFIDTSGEGNGAIQLRGRNVAITGASIVGGITEGNKPGQPLLIKGSESVEVSGSNRDSASQLSTVTTSTGAASDIIIQTKQLIVRDGGLIETSTRGSGSGGNLTVDASESVQVIGGGRRFSSLSVRTLSIDKNAGNAGTVQISTKNFSLRDGGQISTSTLGAGNGGTLIVDASESVEASGLIVISSSIVEPNGRRVPVIVNFPSGLLSETKNSRPLFPVPTGKGGDIIINTQRLVVKDGASISVAAVNGSRGQAGTLDINASDFVTVAGSAIGRNNQPVPSTLLATSEGPGSAGDLRINTGKLTVQNGAEINANSQGTGRAGNLNITADNLLLDNQGKLTANTTGGQGNINLQSGTLILRRGSGITTNATGNNVTGGNINIDTDNLVAVPQENSDITANSQDFRGGNVTINAQAIFGTQFRLKPTFLSDITATGANSQLNGNVQINIPDVDPSSGLVELSNIPIDRTQQIAQACPADQGNKFIITGRGGLPYLPNEVLRTQNTVPLPWVRLDHQQVAIRGESLPKSPISNQIVEATGWVVNKSGEVVLVAANTKPVSSWLTPAVCPGR</sequence>
<keyword evidence="1" id="KW-0732">Signal</keyword>
<evidence type="ECO:0000256" key="1">
    <source>
        <dbReference type="SAM" id="SignalP"/>
    </source>
</evidence>
<dbReference type="InterPro" id="IPR011050">
    <property type="entry name" value="Pectin_lyase_fold/virulence"/>
</dbReference>
<evidence type="ECO:0000313" key="4">
    <source>
        <dbReference type="Proteomes" id="UP000235036"/>
    </source>
</evidence>
<evidence type="ECO:0000313" key="3">
    <source>
        <dbReference type="EMBL" id="PLZ83361.1"/>
    </source>
</evidence>